<dbReference type="InterPro" id="IPR051010">
    <property type="entry name" value="BCAA_transport"/>
</dbReference>
<dbReference type="InterPro" id="IPR028082">
    <property type="entry name" value="Peripla_BP_I"/>
</dbReference>
<reference evidence="4 5" key="1">
    <citation type="submission" date="2024-04" db="EMBL/GenBank/DDBJ databases">
        <title>Novel species of the genus Ideonella isolated from streams.</title>
        <authorList>
            <person name="Lu H."/>
        </authorList>
    </citation>
    <scope>NUCLEOTIDE SEQUENCE [LARGE SCALE GENOMIC DNA]</scope>
    <source>
        <strain evidence="4 5">BYS139W</strain>
    </source>
</reference>
<feature type="domain" description="Leucine-binding protein" evidence="3">
    <location>
        <begin position="50"/>
        <end position="408"/>
    </location>
</feature>
<keyword evidence="2" id="KW-0732">Signal</keyword>
<dbReference type="SUPFAM" id="SSF53822">
    <property type="entry name" value="Periplasmic binding protein-like I"/>
    <property type="match status" value="1"/>
</dbReference>
<evidence type="ECO:0000313" key="4">
    <source>
        <dbReference type="EMBL" id="MEK8028039.1"/>
    </source>
</evidence>
<accession>A0ABU9BE53</accession>
<dbReference type="InterPro" id="IPR006311">
    <property type="entry name" value="TAT_signal"/>
</dbReference>
<dbReference type="Gene3D" id="3.40.50.2300">
    <property type="match status" value="2"/>
</dbReference>
<dbReference type="CDD" id="cd06329">
    <property type="entry name" value="PBP1_SBP-like"/>
    <property type="match status" value="1"/>
</dbReference>
<sequence>MSAQTVQTVLSDLPPSRRRFLGQLVGAGAGAAAVVAAPGVRAQTAAPGEPIRLAMIEALSGPLAAGGEAAWRNLLWAVERVNARGGVRLPGGARPLALQRLDHQGSTDEALNLLRLAADQRIGWVLQGNSSAVAGALIDAINRHNQRDPERRQVLLNYAAVEPALTNERCSFWHFRFDAHADMRLGALMSVLQDDRQLRKVFLIGQDYSFGQYVNQQARAEIGRRRPDIQIVGDELHPLGKIKDFLPWASKIRASGAQAVVTGNWGPDLTLMIKACRELGLDLRFYTFYGNALGAPAAIGEAGVGKVLAVAEWLPNVGGAAADALVGQFRQRYPQPRDDYLHARMQALIELLVQAMEKARSADPLAVARALEGLQLDTTRLGPLRDFHEGVMRASDHQFQQPLLVGVMDRVGARGVKHEVEGSGYGFRVMRRFEPRQVELPASCKMVRPG</sequence>
<comment type="caution">
    <text evidence="4">The sequence shown here is derived from an EMBL/GenBank/DDBJ whole genome shotgun (WGS) entry which is preliminary data.</text>
</comment>
<evidence type="ECO:0000313" key="5">
    <source>
        <dbReference type="Proteomes" id="UP001368500"/>
    </source>
</evidence>
<evidence type="ECO:0000256" key="1">
    <source>
        <dbReference type="ARBA" id="ARBA00010062"/>
    </source>
</evidence>
<gene>
    <name evidence="4" type="ORF">AACH11_18920</name>
</gene>
<organism evidence="4 5">
    <name type="scientific">Pseudaquabacterium rugosum</name>
    <dbReference type="NCBI Taxonomy" id="2984194"/>
    <lineage>
        <taxon>Bacteria</taxon>
        <taxon>Pseudomonadati</taxon>
        <taxon>Pseudomonadota</taxon>
        <taxon>Betaproteobacteria</taxon>
        <taxon>Burkholderiales</taxon>
        <taxon>Sphaerotilaceae</taxon>
        <taxon>Pseudaquabacterium</taxon>
    </lineage>
</organism>
<dbReference type="InterPro" id="IPR028081">
    <property type="entry name" value="Leu-bd"/>
</dbReference>
<dbReference type="PROSITE" id="PS51318">
    <property type="entry name" value="TAT"/>
    <property type="match status" value="1"/>
</dbReference>
<dbReference type="Pfam" id="PF13458">
    <property type="entry name" value="Peripla_BP_6"/>
    <property type="match status" value="1"/>
</dbReference>
<keyword evidence="5" id="KW-1185">Reference proteome</keyword>
<proteinExistence type="inferred from homology"/>
<name>A0ABU9BE53_9BURK</name>
<dbReference type="PANTHER" id="PTHR30483">
    <property type="entry name" value="LEUCINE-SPECIFIC-BINDING PROTEIN"/>
    <property type="match status" value="1"/>
</dbReference>
<protein>
    <submittedName>
        <fullName evidence="4">Branched-chain amino acid ABC transporter substrate-binding protein</fullName>
    </submittedName>
</protein>
<dbReference type="EMBL" id="JBBUTF010000019">
    <property type="protein sequence ID" value="MEK8028039.1"/>
    <property type="molecule type" value="Genomic_DNA"/>
</dbReference>
<evidence type="ECO:0000259" key="3">
    <source>
        <dbReference type="Pfam" id="PF13458"/>
    </source>
</evidence>
<dbReference type="RefSeq" id="WP_341375824.1">
    <property type="nucleotide sequence ID" value="NZ_JBBUTF010000019.1"/>
</dbReference>
<comment type="similarity">
    <text evidence="1">Belongs to the leucine-binding protein family.</text>
</comment>
<evidence type="ECO:0000256" key="2">
    <source>
        <dbReference type="ARBA" id="ARBA00022729"/>
    </source>
</evidence>
<dbReference type="Proteomes" id="UP001368500">
    <property type="component" value="Unassembled WGS sequence"/>
</dbReference>